<reference evidence="2 3" key="1">
    <citation type="journal article" date="2018" name="BMC Genomics">
        <title>Genomic comparison of Trypanosoma conorhini and Trypanosoma rangeli to Trypanosoma cruzi strains of high and low virulence.</title>
        <authorList>
            <person name="Bradwell K.R."/>
            <person name="Koparde V.N."/>
            <person name="Matveyev A.V."/>
            <person name="Serrano M.G."/>
            <person name="Alves J.M."/>
            <person name="Parikh H."/>
            <person name="Huang B."/>
            <person name="Lee V."/>
            <person name="Espinosa-Alvarez O."/>
            <person name="Ortiz P.A."/>
            <person name="Costa-Martins A.G."/>
            <person name="Teixeira M.M."/>
            <person name="Buck G.A."/>
        </authorList>
    </citation>
    <scope>NUCLEOTIDE SEQUENCE [LARGE SCALE GENOMIC DNA]</scope>
    <source>
        <strain evidence="2 3">025E</strain>
    </source>
</reference>
<name>A0A422MQ30_9TRYP</name>
<dbReference type="EMBL" id="MKKU01001461">
    <property type="protein sequence ID" value="RNE95315.1"/>
    <property type="molecule type" value="Genomic_DNA"/>
</dbReference>
<dbReference type="AlphaFoldDB" id="A0A422MQ30"/>
<evidence type="ECO:0000313" key="3">
    <source>
        <dbReference type="Proteomes" id="UP000284403"/>
    </source>
</evidence>
<dbReference type="Proteomes" id="UP000284403">
    <property type="component" value="Unassembled WGS sequence"/>
</dbReference>
<feature type="region of interest" description="Disordered" evidence="1">
    <location>
        <begin position="95"/>
        <end position="154"/>
    </location>
</feature>
<comment type="caution">
    <text evidence="2">The sequence shown here is derived from an EMBL/GenBank/DDBJ whole genome shotgun (WGS) entry which is preliminary data.</text>
</comment>
<protein>
    <submittedName>
        <fullName evidence="2">Uncharacterized protein</fullName>
    </submittedName>
</protein>
<feature type="compositionally biased region" description="Basic and acidic residues" evidence="1">
    <location>
        <begin position="16"/>
        <end position="35"/>
    </location>
</feature>
<organism evidence="2 3">
    <name type="scientific">Trypanosoma conorhini</name>
    <dbReference type="NCBI Taxonomy" id="83891"/>
    <lineage>
        <taxon>Eukaryota</taxon>
        <taxon>Discoba</taxon>
        <taxon>Euglenozoa</taxon>
        <taxon>Kinetoplastea</taxon>
        <taxon>Metakinetoplastina</taxon>
        <taxon>Trypanosomatida</taxon>
        <taxon>Trypanosomatidae</taxon>
        <taxon>Trypanosoma</taxon>
    </lineage>
</organism>
<keyword evidence="3" id="KW-1185">Reference proteome</keyword>
<evidence type="ECO:0000313" key="2">
    <source>
        <dbReference type="EMBL" id="RNE95315.1"/>
    </source>
</evidence>
<evidence type="ECO:0000256" key="1">
    <source>
        <dbReference type="SAM" id="MobiDB-lite"/>
    </source>
</evidence>
<sequence length="154" mass="16932">MQTGVAQRGRHGARGAQEDRETPQGDRSPPEERRVRPARAGVHEGLIGPHCRDTEVLPRSRVVRNPVAAAGAEETPGDGKRREIGVAPAQLLARVPRGEAMRPPQTPPWLPRRNAAHQRTTQPATGGHRARLRQRRWSPPPRQNSGRHAVIKSG</sequence>
<feature type="region of interest" description="Disordered" evidence="1">
    <location>
        <begin position="1"/>
        <end position="59"/>
    </location>
</feature>
<dbReference type="GeneID" id="40323774"/>
<proteinExistence type="predicted"/>
<gene>
    <name evidence="2" type="ORF">Tco025E_10163</name>
</gene>
<feature type="non-terminal residue" evidence="2">
    <location>
        <position position="154"/>
    </location>
</feature>
<accession>A0A422MQ30</accession>
<dbReference type="RefSeq" id="XP_029223022.1">
    <property type="nucleotide sequence ID" value="XM_029376948.1"/>
</dbReference>